<dbReference type="Gene3D" id="2.60.40.1910">
    <property type="match status" value="1"/>
</dbReference>
<keyword evidence="7 11" id="KW-0482">Metalloprotease</keyword>
<evidence type="ECO:0000256" key="6">
    <source>
        <dbReference type="ARBA" id="ARBA00022833"/>
    </source>
</evidence>
<evidence type="ECO:0000259" key="12">
    <source>
        <dbReference type="Pfam" id="PF01433"/>
    </source>
</evidence>
<dbReference type="OrthoDB" id="10031169at2759"/>
<dbReference type="Pfam" id="PF01433">
    <property type="entry name" value="Peptidase_M1"/>
    <property type="match status" value="1"/>
</dbReference>
<feature type="domain" description="ERAP1-like C-terminal" evidence="13">
    <location>
        <begin position="615"/>
        <end position="929"/>
    </location>
</feature>
<dbReference type="PANTHER" id="PTHR11533">
    <property type="entry name" value="PROTEASE M1 ZINC METALLOPROTEASE"/>
    <property type="match status" value="1"/>
</dbReference>
<dbReference type="InterPro" id="IPR001930">
    <property type="entry name" value="Peptidase_M1"/>
</dbReference>
<dbReference type="AlphaFoldDB" id="A0A9P8PYM1"/>
<dbReference type="GO" id="GO:0043171">
    <property type="term" value="P:peptide catabolic process"/>
    <property type="evidence" value="ECO:0007669"/>
    <property type="project" value="TreeGrafter"/>
</dbReference>
<feature type="binding site" evidence="9">
    <location>
        <position position="397"/>
    </location>
    <ligand>
        <name>Zn(2+)</name>
        <dbReference type="ChEBI" id="CHEBI:29105"/>
        <note>catalytic</note>
    </ligand>
</feature>
<comment type="cofactor">
    <cofactor evidence="9 11">
        <name>Zn(2+)</name>
        <dbReference type="ChEBI" id="CHEBI:29105"/>
    </cofactor>
    <text evidence="9 11">Binds 1 zinc ion per subunit.</text>
</comment>
<dbReference type="InterPro" id="IPR014782">
    <property type="entry name" value="Peptidase_M1_dom"/>
</dbReference>
<dbReference type="Proteomes" id="UP000774326">
    <property type="component" value="Unassembled WGS sequence"/>
</dbReference>
<evidence type="ECO:0000256" key="7">
    <source>
        <dbReference type="ARBA" id="ARBA00023049"/>
    </source>
</evidence>
<dbReference type="GO" id="GO:0042277">
    <property type="term" value="F:peptide binding"/>
    <property type="evidence" value="ECO:0007669"/>
    <property type="project" value="TreeGrafter"/>
</dbReference>
<reference evidence="15" key="2">
    <citation type="submission" date="2021-01" db="EMBL/GenBank/DDBJ databases">
        <authorList>
            <person name="Schikora-Tamarit M.A."/>
        </authorList>
    </citation>
    <scope>NUCLEOTIDE SEQUENCE</scope>
    <source>
        <strain evidence="15">CBS2887</strain>
    </source>
</reference>
<dbReference type="EMBL" id="JAEUBG010004672">
    <property type="protein sequence ID" value="KAH3680723.1"/>
    <property type="molecule type" value="Genomic_DNA"/>
</dbReference>
<dbReference type="GO" id="GO:0016020">
    <property type="term" value="C:membrane"/>
    <property type="evidence" value="ECO:0007669"/>
    <property type="project" value="TreeGrafter"/>
</dbReference>
<keyword evidence="2 11" id="KW-0031">Aminopeptidase</keyword>
<evidence type="ECO:0000256" key="8">
    <source>
        <dbReference type="PIRSR" id="PIRSR634016-1"/>
    </source>
</evidence>
<evidence type="ECO:0000256" key="9">
    <source>
        <dbReference type="PIRSR" id="PIRSR634016-3"/>
    </source>
</evidence>
<dbReference type="SUPFAM" id="SSF55486">
    <property type="entry name" value="Metalloproteases ('zincins'), catalytic domain"/>
    <property type="match status" value="1"/>
</dbReference>
<evidence type="ECO:0000313" key="15">
    <source>
        <dbReference type="EMBL" id="KAH3680723.1"/>
    </source>
</evidence>
<keyword evidence="4 9" id="KW-0479">Metal-binding</keyword>
<keyword evidence="16" id="KW-1185">Reference proteome</keyword>
<comment type="similarity">
    <text evidence="1 11">Belongs to the peptidase M1 family.</text>
</comment>
<dbReference type="GO" id="GO:0006508">
    <property type="term" value="P:proteolysis"/>
    <property type="evidence" value="ECO:0007669"/>
    <property type="project" value="UniProtKB-KW"/>
</dbReference>
<keyword evidence="3 11" id="KW-0645">Protease</keyword>
<name>A0A9P8PYM1_WICPI</name>
<dbReference type="CDD" id="cd09601">
    <property type="entry name" value="M1_APN-Q_like"/>
    <property type="match status" value="1"/>
</dbReference>
<evidence type="ECO:0000256" key="2">
    <source>
        <dbReference type="ARBA" id="ARBA00022438"/>
    </source>
</evidence>
<keyword evidence="6 9" id="KW-0862">Zinc</keyword>
<dbReference type="PANTHER" id="PTHR11533:SF171">
    <property type="entry name" value="AMINOPEPTIDASE"/>
    <property type="match status" value="1"/>
</dbReference>
<dbReference type="InterPro" id="IPR024571">
    <property type="entry name" value="ERAP1-like_C_dom"/>
</dbReference>
<evidence type="ECO:0000256" key="11">
    <source>
        <dbReference type="RuleBase" id="RU364040"/>
    </source>
</evidence>
<reference evidence="15" key="1">
    <citation type="journal article" date="2021" name="Open Biol.">
        <title>Shared evolutionary footprints suggest mitochondrial oxidative damage underlies multiple complex I losses in fungi.</title>
        <authorList>
            <person name="Schikora-Tamarit M.A."/>
            <person name="Marcet-Houben M."/>
            <person name="Nosek J."/>
            <person name="Gabaldon T."/>
        </authorList>
    </citation>
    <scope>NUCLEOTIDE SEQUENCE</scope>
    <source>
        <strain evidence="15">CBS2887</strain>
    </source>
</reference>
<protein>
    <recommendedName>
        <fullName evidence="11">Aminopeptidase</fullName>
        <ecNumber evidence="11">3.4.11.-</ecNumber>
    </recommendedName>
</protein>
<sequence>MCGYWTIFDLLTVQLDGSQSTARKKKNFNEFMSLRNLFRRFTVLPSTKLLPALTPFRSNYKPYCTMVSASERDVLPSYFKPVHYDLEVFNINVQQNTFQGKVNIELNIKEDTNKIVLNSHGLTFQNTTVKYTASKTEQNIQVQGVEFEEKKDLATISLSETLKASPDAKVSLTIDYTAAIRTNMEGFYRSDYKDLHGKDQVLLSTQFEAIAARSAFPCFDEPNLKASYQLTLTVAEDFTAISNTPIVSSTILGDGKKKGPIEAHGLKKVKFEKTVVQSSYLFAWVVGKLDYVEAFTERTYNGKRLPVRVYTQEGFSDQGLFGLEVAKQAVDVLSDVFEIDYVLPKLDLVAVPAYSHNAMENWGLITFRPTALLFDPKSSSEEYKAKVCSVVCHELAHQWFGNLVTMDWWDELWLNEGFATWVGTYVVGEVYPEWRAFEIDIFESQVKALESDSVRSSHPVEVPIQSASDIDQVFDQISYLKGCSVIHQIAQTLGTKTFLQGVAHYLKKNKFSNGTLDDLLSSISEVSGKNVLEISNNWIRKIGFPYVTVQVLDNGDVKFTQKRFLSAGDATESEDQTLWSIPLQISTGIEDSDLKTFTLNQRELVIPQLAIEAPFFKVNKNKSGFYRVVYDEKSRTAIESNTSKLSNVDKADLINDSFVTSIAGLSKTSDFLSLLKSFKGESDYLVLVTIVNALKKFKSLWYTQSPEIQLGLNEFFKSIISSPSLSFLENEASSDFLTNNLRIDLLNAGSSFGIEEIIANGRAKFDTLLSNGEADPSLRLFILSSVIASPTFTLEQFESVIEYIQTSKALDTREIALTALSSVTNPDLIPKAFSLILDERIPIMDVQFIAIGLSKNTKTKSAFWKYLHDNYDAIYNRLNLNKVVFDRFIKFTLGNLSCNDTHDEIMKFFEDKDIYGFERSLGQILDQIKTNSAWIERDSKDVEAWLNANK</sequence>
<gene>
    <name evidence="15" type="ORF">WICPIJ_008120</name>
</gene>
<dbReference type="Gene3D" id="2.60.40.1730">
    <property type="entry name" value="tricorn interacting facor f3 domain"/>
    <property type="match status" value="1"/>
</dbReference>
<dbReference type="InterPro" id="IPR027268">
    <property type="entry name" value="Peptidase_M4/M1_CTD_sf"/>
</dbReference>
<feature type="domain" description="Aminopeptidase N-like N-terminal" evidence="14">
    <location>
        <begin position="80"/>
        <end position="281"/>
    </location>
</feature>
<dbReference type="GO" id="GO:0005737">
    <property type="term" value="C:cytoplasm"/>
    <property type="evidence" value="ECO:0007669"/>
    <property type="project" value="TreeGrafter"/>
</dbReference>
<dbReference type="Pfam" id="PF17900">
    <property type="entry name" value="Peptidase_M1_N"/>
    <property type="match status" value="1"/>
</dbReference>
<dbReference type="GO" id="GO:0008270">
    <property type="term" value="F:zinc ion binding"/>
    <property type="evidence" value="ECO:0007669"/>
    <property type="project" value="UniProtKB-UniRule"/>
</dbReference>
<evidence type="ECO:0000259" key="14">
    <source>
        <dbReference type="Pfam" id="PF17900"/>
    </source>
</evidence>
<dbReference type="EC" id="3.4.11.-" evidence="11"/>
<organism evidence="15 16">
    <name type="scientific">Wickerhamomyces pijperi</name>
    <name type="common">Yeast</name>
    <name type="synonym">Pichia pijperi</name>
    <dbReference type="NCBI Taxonomy" id="599730"/>
    <lineage>
        <taxon>Eukaryota</taxon>
        <taxon>Fungi</taxon>
        <taxon>Dikarya</taxon>
        <taxon>Ascomycota</taxon>
        <taxon>Saccharomycotina</taxon>
        <taxon>Saccharomycetes</taxon>
        <taxon>Phaffomycetales</taxon>
        <taxon>Wickerhamomycetaceae</taxon>
        <taxon>Wickerhamomyces</taxon>
    </lineage>
</organism>
<feature type="site" description="Transition state stabilizer" evidence="10">
    <location>
        <position position="479"/>
    </location>
</feature>
<evidence type="ECO:0000256" key="4">
    <source>
        <dbReference type="ARBA" id="ARBA00022723"/>
    </source>
</evidence>
<comment type="caution">
    <text evidence="15">The sequence shown here is derived from an EMBL/GenBank/DDBJ whole genome shotgun (WGS) entry which is preliminary data.</text>
</comment>
<feature type="active site" description="Proton acceptor" evidence="8">
    <location>
        <position position="394"/>
    </location>
</feature>
<feature type="domain" description="Peptidase M1 membrane alanine aminopeptidase" evidence="12">
    <location>
        <begin position="321"/>
        <end position="538"/>
    </location>
</feature>
<dbReference type="InterPro" id="IPR050344">
    <property type="entry name" value="Peptidase_M1_aminopeptidases"/>
</dbReference>
<evidence type="ECO:0000256" key="3">
    <source>
        <dbReference type="ARBA" id="ARBA00022670"/>
    </source>
</evidence>
<evidence type="ECO:0000256" key="10">
    <source>
        <dbReference type="PIRSR" id="PIRSR634016-4"/>
    </source>
</evidence>
<evidence type="ECO:0000256" key="1">
    <source>
        <dbReference type="ARBA" id="ARBA00010136"/>
    </source>
</evidence>
<dbReference type="SUPFAM" id="SSF63737">
    <property type="entry name" value="Leukotriene A4 hydrolase N-terminal domain"/>
    <property type="match status" value="1"/>
</dbReference>
<accession>A0A9P8PYM1</accession>
<dbReference type="Pfam" id="PF11838">
    <property type="entry name" value="ERAP1_C"/>
    <property type="match status" value="1"/>
</dbReference>
<evidence type="ECO:0000256" key="5">
    <source>
        <dbReference type="ARBA" id="ARBA00022801"/>
    </source>
</evidence>
<dbReference type="PRINTS" id="PR00756">
    <property type="entry name" value="ALADIPTASE"/>
</dbReference>
<proteinExistence type="inferred from homology"/>
<dbReference type="InterPro" id="IPR042097">
    <property type="entry name" value="Aminopeptidase_N-like_N_sf"/>
</dbReference>
<dbReference type="InterPro" id="IPR034016">
    <property type="entry name" value="M1_APN-typ"/>
</dbReference>
<dbReference type="InterPro" id="IPR045357">
    <property type="entry name" value="Aminopeptidase_N-like_N"/>
</dbReference>
<dbReference type="Gene3D" id="1.25.50.20">
    <property type="match status" value="1"/>
</dbReference>
<evidence type="ECO:0000259" key="13">
    <source>
        <dbReference type="Pfam" id="PF11838"/>
    </source>
</evidence>
<dbReference type="GO" id="GO:0070006">
    <property type="term" value="F:metalloaminopeptidase activity"/>
    <property type="evidence" value="ECO:0007669"/>
    <property type="project" value="TreeGrafter"/>
</dbReference>
<feature type="binding site" evidence="9">
    <location>
        <position position="416"/>
    </location>
    <ligand>
        <name>Zn(2+)</name>
        <dbReference type="ChEBI" id="CHEBI:29105"/>
        <note>catalytic</note>
    </ligand>
</feature>
<dbReference type="Gene3D" id="1.10.390.10">
    <property type="entry name" value="Neutral Protease Domain 2"/>
    <property type="match status" value="1"/>
</dbReference>
<keyword evidence="5 11" id="KW-0378">Hydrolase</keyword>
<evidence type="ECO:0000313" key="16">
    <source>
        <dbReference type="Proteomes" id="UP000774326"/>
    </source>
</evidence>
<dbReference type="FunFam" id="1.10.390.10:FF:000001">
    <property type="entry name" value="Aminopeptidase"/>
    <property type="match status" value="1"/>
</dbReference>
<feature type="binding site" evidence="9">
    <location>
        <position position="393"/>
    </location>
    <ligand>
        <name>Zn(2+)</name>
        <dbReference type="ChEBI" id="CHEBI:29105"/>
        <note>catalytic</note>
    </ligand>
</feature>